<keyword evidence="4 8" id="KW-0547">Nucleotide-binding</keyword>
<comment type="subcellular location">
    <subcellularLocation>
        <location evidence="8">Cytoplasm</location>
    </subcellularLocation>
</comment>
<dbReference type="Pfam" id="PF12804">
    <property type="entry name" value="NTP_transf_3"/>
    <property type="match status" value="1"/>
</dbReference>
<evidence type="ECO:0000256" key="8">
    <source>
        <dbReference type="HAMAP-Rule" id="MF_00316"/>
    </source>
</evidence>
<comment type="domain">
    <text evidence="8">The N-terminal domain determines nucleotide recognition and specific binding, while the C-terminal domain determines the specific binding to the target protein.</text>
</comment>
<keyword evidence="11" id="KW-1185">Reference proteome</keyword>
<dbReference type="InterPro" id="IPR029044">
    <property type="entry name" value="Nucleotide-diphossugar_trans"/>
</dbReference>
<dbReference type="HAMAP" id="MF_00316">
    <property type="entry name" value="MobA"/>
    <property type="match status" value="1"/>
</dbReference>
<dbReference type="PANTHER" id="PTHR19136:SF81">
    <property type="entry name" value="MOLYBDENUM COFACTOR GUANYLYLTRANSFERASE"/>
    <property type="match status" value="1"/>
</dbReference>
<comment type="catalytic activity">
    <reaction evidence="8">
        <text>Mo-molybdopterin + GTP + H(+) = Mo-molybdopterin guanine dinucleotide + diphosphate</text>
        <dbReference type="Rhea" id="RHEA:34243"/>
        <dbReference type="ChEBI" id="CHEBI:15378"/>
        <dbReference type="ChEBI" id="CHEBI:33019"/>
        <dbReference type="ChEBI" id="CHEBI:37565"/>
        <dbReference type="ChEBI" id="CHEBI:71302"/>
        <dbReference type="ChEBI" id="CHEBI:71310"/>
        <dbReference type="EC" id="2.7.7.77"/>
    </reaction>
</comment>
<evidence type="ECO:0000256" key="2">
    <source>
        <dbReference type="ARBA" id="ARBA00022679"/>
    </source>
</evidence>
<evidence type="ECO:0000256" key="3">
    <source>
        <dbReference type="ARBA" id="ARBA00022723"/>
    </source>
</evidence>
<comment type="function">
    <text evidence="8">Transfers a GMP moiety from GTP to Mo-molybdopterin (Mo-MPT) cofactor (Moco or molybdenum cofactor) to form Mo-molybdopterin guanine dinucleotide (Mo-MGD) cofactor.</text>
</comment>
<evidence type="ECO:0000256" key="5">
    <source>
        <dbReference type="ARBA" id="ARBA00022842"/>
    </source>
</evidence>
<keyword evidence="7 8" id="KW-0501">Molybdenum cofactor biosynthesis</keyword>
<feature type="domain" description="MobA-like NTP transferase" evidence="9">
    <location>
        <begin position="8"/>
        <end position="149"/>
    </location>
</feature>
<dbReference type="PANTHER" id="PTHR19136">
    <property type="entry name" value="MOLYBDENUM COFACTOR GUANYLYLTRANSFERASE"/>
    <property type="match status" value="1"/>
</dbReference>
<keyword evidence="1 8" id="KW-0963">Cytoplasm</keyword>
<dbReference type="InterPro" id="IPR017850">
    <property type="entry name" value="Alkaline_phosphatase_core_sf"/>
</dbReference>
<dbReference type="Gene3D" id="3.90.550.10">
    <property type="entry name" value="Spore Coat Polysaccharide Biosynthesis Protein SpsA, Chain A"/>
    <property type="match status" value="1"/>
</dbReference>
<feature type="binding site" evidence="8">
    <location>
        <position position="65"/>
    </location>
    <ligand>
        <name>GTP</name>
        <dbReference type="ChEBI" id="CHEBI:37565"/>
    </ligand>
</feature>
<dbReference type="SUPFAM" id="SSF53649">
    <property type="entry name" value="Alkaline phosphatase-like"/>
    <property type="match status" value="1"/>
</dbReference>
<dbReference type="CDD" id="cd02503">
    <property type="entry name" value="MobA"/>
    <property type="match status" value="1"/>
</dbReference>
<evidence type="ECO:0000256" key="1">
    <source>
        <dbReference type="ARBA" id="ARBA00022490"/>
    </source>
</evidence>
<reference evidence="10 11" key="1">
    <citation type="submission" date="2024-04" db="EMBL/GenBank/DDBJ databases">
        <title>Defined microbial consortia suppress multidrug-resistant proinflammatory Enterobacteriaceae via ecological control.</title>
        <authorList>
            <person name="Furuichi M."/>
            <person name="Kawaguchi T."/>
            <person name="Pust M."/>
            <person name="Yasuma K."/>
            <person name="Plichta D."/>
            <person name="Hasegawa N."/>
            <person name="Ohya T."/>
            <person name="Bhattarai S."/>
            <person name="Sasajima S."/>
            <person name="Aoto Y."/>
            <person name="Tuganbaev T."/>
            <person name="Yaginuma M."/>
            <person name="Ueda M."/>
            <person name="Okahashi N."/>
            <person name="Amafuji K."/>
            <person name="Kiridooshi Y."/>
            <person name="Sugita K."/>
            <person name="Strazar M."/>
            <person name="Skelly A."/>
            <person name="Suda W."/>
            <person name="Hattori M."/>
            <person name="Nakamoto N."/>
            <person name="Caballero S."/>
            <person name="Norman J."/>
            <person name="Olle B."/>
            <person name="Tanoue T."/>
            <person name="Arita M."/>
            <person name="Bucci V."/>
            <person name="Atarashi K."/>
            <person name="Xavier R."/>
            <person name="Honda K."/>
        </authorList>
    </citation>
    <scope>NUCLEOTIDE SEQUENCE [LARGE SCALE GENOMIC DNA]</scope>
    <source>
        <strain evidence="11">k04-0078-D8-1</strain>
    </source>
</reference>
<feature type="binding site" evidence="8">
    <location>
        <position position="21"/>
    </location>
    <ligand>
        <name>GTP</name>
        <dbReference type="ChEBI" id="CHEBI:37565"/>
    </ligand>
</feature>
<dbReference type="EC" id="2.7.7.77" evidence="8"/>
<keyword evidence="2 8" id="KW-0808">Transferase</keyword>
<evidence type="ECO:0000256" key="7">
    <source>
        <dbReference type="ARBA" id="ARBA00023150"/>
    </source>
</evidence>
<evidence type="ECO:0000256" key="6">
    <source>
        <dbReference type="ARBA" id="ARBA00023134"/>
    </source>
</evidence>
<comment type="cofactor">
    <cofactor evidence="8">
        <name>Mg(2+)</name>
        <dbReference type="ChEBI" id="CHEBI:18420"/>
    </cofactor>
</comment>
<evidence type="ECO:0000256" key="4">
    <source>
        <dbReference type="ARBA" id="ARBA00022741"/>
    </source>
</evidence>
<evidence type="ECO:0000313" key="11">
    <source>
        <dbReference type="Proteomes" id="UP001600943"/>
    </source>
</evidence>
<dbReference type="SUPFAM" id="SSF53448">
    <property type="entry name" value="Nucleotide-diphospho-sugar transferases"/>
    <property type="match status" value="1"/>
</dbReference>
<feature type="binding site" evidence="8">
    <location>
        <position position="94"/>
    </location>
    <ligand>
        <name>Mg(2+)</name>
        <dbReference type="ChEBI" id="CHEBI:18420"/>
    </ligand>
</feature>
<dbReference type="Pfam" id="PF01663">
    <property type="entry name" value="Phosphodiest"/>
    <property type="match status" value="2"/>
</dbReference>
<keyword evidence="3 8" id="KW-0479">Metal-binding</keyword>
<name>A0ABQ0BBG8_9FIRM</name>
<accession>A0ABQ0BBG8</accession>
<feature type="binding site" evidence="8">
    <location>
        <position position="94"/>
    </location>
    <ligand>
        <name>GTP</name>
        <dbReference type="ChEBI" id="CHEBI:37565"/>
    </ligand>
</feature>
<evidence type="ECO:0000313" key="10">
    <source>
        <dbReference type="EMBL" id="GAA6408800.1"/>
    </source>
</evidence>
<dbReference type="Gene3D" id="3.40.720.10">
    <property type="entry name" value="Alkaline Phosphatase, subunit A"/>
    <property type="match status" value="1"/>
</dbReference>
<comment type="caution">
    <text evidence="10">The sequence shown here is derived from an EMBL/GenBank/DDBJ whole genome shotgun (WGS) entry which is preliminary data.</text>
</comment>
<dbReference type="RefSeq" id="WP_390406181.1">
    <property type="nucleotide sequence ID" value="NZ_BAABYW010000001.1"/>
</dbReference>
<dbReference type="InterPro" id="IPR013482">
    <property type="entry name" value="Molybde_CF_guanTrfase"/>
</dbReference>
<dbReference type="Proteomes" id="UP001600943">
    <property type="component" value="Unassembled WGS sequence"/>
</dbReference>
<dbReference type="InterPro" id="IPR025877">
    <property type="entry name" value="MobA-like_NTP_Trfase"/>
</dbReference>
<dbReference type="InterPro" id="IPR002591">
    <property type="entry name" value="Phosphodiest/P_Trfase"/>
</dbReference>
<evidence type="ECO:0000259" key="9">
    <source>
        <dbReference type="Pfam" id="PF12804"/>
    </source>
</evidence>
<proteinExistence type="inferred from homology"/>
<gene>
    <name evidence="8" type="primary">mobA</name>
    <name evidence="10" type="ORF">K040078D81_29170</name>
</gene>
<organism evidence="10 11">
    <name type="scientific">Blautia hominis</name>
    <dbReference type="NCBI Taxonomy" id="2025493"/>
    <lineage>
        <taxon>Bacteria</taxon>
        <taxon>Bacillati</taxon>
        <taxon>Bacillota</taxon>
        <taxon>Clostridia</taxon>
        <taxon>Lachnospirales</taxon>
        <taxon>Lachnospiraceae</taxon>
        <taxon>Blautia</taxon>
    </lineage>
</organism>
<keyword evidence="5 8" id="KW-0460">Magnesium</keyword>
<sequence>MIKTAAGILVGGKSSRMGRNKASLTWNGNTFLHTLIEACRDFPEIYVSVDDRSKYQDLSCTVVEDEERGYGPLEGIYQILKQMDAPYAVMLATDMPMISPEFLQALVSRLTGEEDCLVLRKEGRPQPLCSVYAKRILPTVERMRRDREHKPGLLFQRVNTRYVDLEELGFGEAVIANVNTPEEYEQLCFCYGRRLQEFAPFVREKLSHGKVLVCYLDGVGYRMYKSAVEKGSVPFMSRSFSVIPVRTVEPPVTNPAMATMITGELPVVHGVYSRKDRELRVPTLFANRSREDTAFLEGDTRILKTELPPRLHAAAKGKGCDHWIYQAACRAAKDGKEFIFAHFHEIDDAAHGFGPYSSACMEKLQEADRYIEELSKIFSGEILLISDHGMHETRDGGNHGETVCPSDEEDKHERSSCLCAAEDKHERSSGLYAAEDKHEGSSCLYAAEDRHERSSCLYAMEDMLAIWGERI</sequence>
<protein>
    <recommendedName>
        <fullName evidence="8">Probable molybdenum cofactor guanylyltransferase</fullName>
        <shortName evidence="8">MoCo guanylyltransferase</shortName>
        <ecNumber evidence="8">2.7.7.77</ecNumber>
    </recommendedName>
    <alternativeName>
        <fullName evidence="8">GTP:molybdopterin guanylyltransferase</fullName>
    </alternativeName>
    <alternativeName>
        <fullName evidence="8">Mo-MPT guanylyltransferase</fullName>
    </alternativeName>
    <alternativeName>
        <fullName evidence="8">Molybdopterin guanylyltransferase</fullName>
    </alternativeName>
    <alternativeName>
        <fullName evidence="8">Molybdopterin-guanine dinucleotide synthase</fullName>
        <shortName evidence="8">MGD synthase</shortName>
    </alternativeName>
</protein>
<comment type="similarity">
    <text evidence="8">Belongs to the MobA family.</text>
</comment>
<comment type="caution">
    <text evidence="8">Lacks conserved residue(s) required for the propagation of feature annotation.</text>
</comment>
<keyword evidence="6 8" id="KW-0342">GTP-binding</keyword>
<feature type="binding site" evidence="8">
    <location>
        <begin position="9"/>
        <end position="11"/>
    </location>
    <ligand>
        <name>GTP</name>
        <dbReference type="ChEBI" id="CHEBI:37565"/>
    </ligand>
</feature>
<dbReference type="EMBL" id="BAABYW010000001">
    <property type="protein sequence ID" value="GAA6408800.1"/>
    <property type="molecule type" value="Genomic_DNA"/>
</dbReference>